<evidence type="ECO:0000256" key="9">
    <source>
        <dbReference type="RuleBase" id="RU363044"/>
    </source>
</evidence>
<keyword evidence="9" id="KW-0227">DNA damage</keyword>
<dbReference type="PROSITE" id="PS50600">
    <property type="entry name" value="ULP_PROTEASE"/>
    <property type="match status" value="1"/>
</dbReference>
<keyword evidence="9" id="KW-0067">ATP-binding</keyword>
<comment type="caution">
    <text evidence="12">The sequence shown here is derived from an EMBL/GenBank/DDBJ whole genome shotgun (WGS) entry which is preliminary data.</text>
</comment>
<comment type="similarity">
    <text evidence="9">Belongs to the helicase family.</text>
</comment>
<dbReference type="GO" id="GO:0008234">
    <property type="term" value="F:cysteine-type peptidase activity"/>
    <property type="evidence" value="ECO:0007669"/>
    <property type="project" value="InterPro"/>
</dbReference>
<dbReference type="GO" id="GO:0016020">
    <property type="term" value="C:membrane"/>
    <property type="evidence" value="ECO:0007669"/>
    <property type="project" value="UniProtKB-SubCell"/>
</dbReference>
<comment type="similarity">
    <text evidence="3">Belongs to the peptidase S54 family.</text>
</comment>
<feature type="compositionally biased region" description="Basic residues" evidence="10">
    <location>
        <begin position="470"/>
        <end position="483"/>
    </location>
</feature>
<dbReference type="Gene3D" id="3.40.395.10">
    <property type="entry name" value="Adenoviral Proteinase, Chain A"/>
    <property type="match status" value="1"/>
</dbReference>
<dbReference type="PANTHER" id="PTHR10492">
    <property type="match status" value="1"/>
</dbReference>
<dbReference type="InterPro" id="IPR038765">
    <property type="entry name" value="Papain-like_cys_pep_sf"/>
</dbReference>
<evidence type="ECO:0000313" key="12">
    <source>
        <dbReference type="EMBL" id="PWZ16927.1"/>
    </source>
</evidence>
<feature type="compositionally biased region" description="Polar residues" evidence="10">
    <location>
        <begin position="638"/>
        <end position="652"/>
    </location>
</feature>
<comment type="subcellular location">
    <subcellularLocation>
        <location evidence="1">Membrane</location>
        <topology evidence="1">Multi-pass membrane protein</topology>
    </subcellularLocation>
</comment>
<comment type="cofactor">
    <cofactor evidence="9">
        <name>Mg(2+)</name>
        <dbReference type="ChEBI" id="CHEBI:18420"/>
    </cofactor>
</comment>
<evidence type="ECO:0000256" key="7">
    <source>
        <dbReference type="ARBA" id="ARBA00022989"/>
    </source>
</evidence>
<dbReference type="EC" id="5.6.2.3" evidence="9"/>
<gene>
    <name evidence="12" type="primary">SAC3B_6</name>
    <name evidence="12" type="ORF">Zm00014a_044196</name>
</gene>
<dbReference type="GO" id="GO:0006508">
    <property type="term" value="P:proteolysis"/>
    <property type="evidence" value="ECO:0007669"/>
    <property type="project" value="UniProtKB-KW"/>
</dbReference>
<feature type="region of interest" description="Disordered" evidence="10">
    <location>
        <begin position="466"/>
        <end position="495"/>
    </location>
</feature>
<dbReference type="SUPFAM" id="SSF52540">
    <property type="entry name" value="P-loop containing nucleoside triphosphate hydrolases"/>
    <property type="match status" value="2"/>
</dbReference>
<accession>A0A3L6EA67</accession>
<protein>
    <recommendedName>
        <fullName evidence="9">ATP-dependent DNA helicase</fullName>
        <ecNumber evidence="9">5.6.2.3</ecNumber>
    </recommendedName>
</protein>
<dbReference type="Pfam" id="PF14214">
    <property type="entry name" value="Helitron_like_N"/>
    <property type="match status" value="1"/>
</dbReference>
<keyword evidence="4" id="KW-0645">Protease</keyword>
<dbReference type="SUPFAM" id="SSF144091">
    <property type="entry name" value="Rhomboid-like"/>
    <property type="match status" value="1"/>
</dbReference>
<dbReference type="GO" id="GO:0004252">
    <property type="term" value="F:serine-type endopeptidase activity"/>
    <property type="evidence" value="ECO:0007669"/>
    <property type="project" value="InterPro"/>
</dbReference>
<dbReference type="Gene3D" id="3.40.50.300">
    <property type="entry name" value="P-loop containing nucleotide triphosphate hydrolases"/>
    <property type="match status" value="2"/>
</dbReference>
<evidence type="ECO:0000256" key="3">
    <source>
        <dbReference type="ARBA" id="ARBA00009045"/>
    </source>
</evidence>
<dbReference type="GO" id="GO:0000723">
    <property type="term" value="P:telomere maintenance"/>
    <property type="evidence" value="ECO:0007669"/>
    <property type="project" value="InterPro"/>
</dbReference>
<keyword evidence="9" id="KW-0234">DNA repair</keyword>
<dbReference type="Gene3D" id="2.40.50.140">
    <property type="entry name" value="Nucleic acid-binding proteins"/>
    <property type="match status" value="1"/>
</dbReference>
<evidence type="ECO:0000256" key="8">
    <source>
        <dbReference type="ARBA" id="ARBA00023136"/>
    </source>
</evidence>
<dbReference type="InterPro" id="IPR005062">
    <property type="entry name" value="SAC3/GANP/THP3_conserved"/>
</dbReference>
<keyword evidence="6 9" id="KW-0378">Hydrolase</keyword>
<evidence type="ECO:0000256" key="1">
    <source>
        <dbReference type="ARBA" id="ARBA00004141"/>
    </source>
</evidence>
<keyword evidence="5" id="KW-0812">Transmembrane</keyword>
<keyword evidence="8" id="KW-0472">Membrane</keyword>
<evidence type="ECO:0000259" key="11">
    <source>
        <dbReference type="PROSITE" id="PS50600"/>
    </source>
</evidence>
<keyword evidence="9" id="KW-0547">Nucleotide-binding</keyword>
<dbReference type="Pfam" id="PF01694">
    <property type="entry name" value="Rhomboid"/>
    <property type="match status" value="1"/>
</dbReference>
<evidence type="ECO:0000256" key="2">
    <source>
        <dbReference type="ARBA" id="ARBA00005234"/>
    </source>
</evidence>
<dbReference type="Proteomes" id="UP000251960">
    <property type="component" value="Chromosome 6"/>
</dbReference>
<name>A0A3L6EA67_MAIZE</name>
<dbReference type="FunFam" id="3.40.50.300:FF:002884">
    <property type="entry name" value="ATP-dependent DNA helicase"/>
    <property type="match status" value="1"/>
</dbReference>
<dbReference type="InterPro" id="IPR049163">
    <property type="entry name" value="Pif1-like_2B_dom"/>
</dbReference>
<evidence type="ECO:0000256" key="5">
    <source>
        <dbReference type="ARBA" id="ARBA00022692"/>
    </source>
</evidence>
<proteinExistence type="inferred from homology"/>
<dbReference type="EMBL" id="NCVQ01000007">
    <property type="protein sequence ID" value="PWZ16927.1"/>
    <property type="molecule type" value="Genomic_DNA"/>
</dbReference>
<feature type="region of interest" description="Disordered" evidence="10">
    <location>
        <begin position="572"/>
        <end position="592"/>
    </location>
</feature>
<sequence>MSGSNTIKTIIEKNLSYSLGQSNFEKYCTASYGHSKLSSSLTSFFKTFIWPTLLLLGSKNCADFVKGDKDKHLRVKFQQVQKFEKAFPVMIRCFLQVQLLLEPSQKSPLAPQLPEPYNKKLKYNLEGGGRQRQCDLLCRPHYLLGTCAGSATPTEGHQGPTNKKASHWVTDRRSAHLGLGAWHVLMEPAVLNRERVALDKKTRMPVLFDDYSDDDFYGAQRKYSIVARVEVKFPIEPRYRDRQHYILSDINGAKIEAIATRYEIVKYFNSLLHEKHVYKMHNVWFGLNPGAFNFRHLNGTMELYFTQQTVVEPYTVPVQMPPFPKHIFLNLDDIAELPNRTLVDIMAIVVHLDTIHRTMWGTFRKIVIMDARWSLHTIKVWGDLLNKNALRWALANENYSIIIGTMFRRFRKQDQMGHNAGRKPFTDISNNIIRGDQNELLGPMVDAKERKRKRDRERYAAMSIEQKNEKNRKRREARQRNKGHNVMPNVSGGDQNEQLRLYNQTPRRKEGKLEYIRKRRALQASTLNQGSIAMEVPTYTSEVVHPTAYVSEPDSSSDNACDWVIPEYTSTPFMPASTQTEDVGSPDMSTEPLRRKHHVLRGERQAILARQNKKFEANIARNVATLTEDTISDVGQMDDSTQPGSTIEINNTVDDDDEGVIFGEDNDENEGYIFVDEDTNEDFEIDGTQDQSVVTDVPDPYDKVYSNIPEETHMLKHVPDCCYCTAKKFEYEPPGFCCRGGKVELAPLETPPQLRRLWDSADSDARHFRDNIRFFNGHFSFTSLYCCLDSMTTNMRDSGIYTFRAQGMMYHNIKSFGSECGAEHKHLELYFYDDDPSLEHRFRKCREDQIQKDQEVIKQIVGILRGNPYSEHLRSMGHVENLADYHIALNLDQTLNQKTYNTPLTSEVAAVWIEGSERRGQFSKSVMLHGKDRSSHGIRSYHGCYDALSYPLFFPRGELGWHANIPKVGVSMDEVDAYRATHRRNNANDEDAEPPTHLCVSVRDYYCYKFQIRPGVFNPILHGKRLFQQFVVDTYIKIESSRLDFIRKNQDRLRADLYQGLVDSMLDGDVRGEKVGKRTVLSPSFIGGPRDMRRRYMDAMALVRKFGKPDIFLTMTCNPNWDEIRRELLPGQTPQDRPDLVVRVFHAKLQELKYRLTKQDILGKVRAYVYVVEFQKRGLPHAHFLLIMQRKYKLTCPEQYDLLISAEIPSNKYPELRKMVIKHMMHGPCGSLNPNCPCTKGRASCKNQYPRHFREATMQGKDSYPNYRRRDDGRKEKVRGCELDNRWVVPYNPYLLRLFNCHINVEACGSIKAIKYLFKYIYKGHDRASVVMRDASKENGDVDEIQQYRDARWVTPPEALWRIYGFELSQNSPSVMPLQLHLPNMHMVTFHERQMVERVVNRPGADRSMITAYFEANKLYEEARGILYRDFPEWYTWKQGKVWQRRKQNTGGQVGRIVSALPSEGERFYLRLLLNHVTGATSYVDLRTVDGDTLPSFREAAQRRGLLEADNTIDECLNEAALYQMPSALRRLFATILVYCEPNDVAELWQRHLDTMSEDYHRITQSKTHLQQMVLIDIRNMLQSMGKDIKTFPLPAIIDRYDDSQGIDREIYEEEIIEATADDVALQETLNEEQKSAYEKILSVVDTSNGGVFFVDGPGGTGKTYLYKALLAVLRSQDKIAVATATSGVAASIMPGGRTAHSRFKIPLTIDDGAICTFTKQSGTSKLLQKASLIIWDEASMAKRQSIEALDNSMRDIMGRPDLPFGGKTIVFGGDFRQVLPVVRKGSRAQIVAASLRSSYLWESMCHLKLVRNMRAKSDPWFAEYLLRVGGGTEEVTNDGDVRLPDEVCVPYTGDDRDLDRLIDDIYPSLNENMSNTSYITSRAILTTRNDWVDMINMRMIDRFQREQMMYHSFDTAVDDPNNYYPSEFLNTLTPNGLPPHVLKLKIGCPIMLLRNIDPVNRLCNGTRLVVRGFQKNSIDAEIVLGQHAGMRVFLPRIPLCPSDDEMFPFHFKRKQFPVRLSFAMTVNKSQGQTIPNVAVYLPEPVFSHGQLYVALSRATTRLNVKGDLALIDWIKEIPCEPRVEVVLIDDAFVERKWMECLFESDAYLGDEVIDCYINLIKAQEHLKCRSGGRVHIENAFQFNFLKRDGDVDTKIDELYPSKDMAQISSAERRVLLYLDHDMVFIPINIREMHWYLAVINARNMEIQVLDSLGTSSGRNDLIDTIKGLQRQIDMVSQRKELKDHRWPDLRVASWPLREIEMEYAKQTDSSSCGLFLLNYIEYWTGDELSDNFTQDDMSHFRKKLAAILLSSDINKRKGCPLYNEVLMEDDDGSITQADLEKWFVHDWDKRTPIKIPTDECTNEFLLSGLSTKDMPVTKADLIDVLCDYIMTIQDDTTLEMTWVRSFNPFKIEISVKDLQTVLRVNLDMTLKCFDMAVRLLAIKESHMSKDEMIKDKKHYMDTRFWRMVGFGKLPKYHQDPTAEELANTLDCWPSLNYYITGCKYVLMPWKFNGCYALFVIDHGKKHVTFIDFTPTQDWCKHMPYKRFAEAIIMASKKYKIAYNKKRSGWADDIFKWEHTIRSGLPMDLKGVNTSYFVLQAMVMWGSGRRMEFNRIGGAEGDRGADYDVAAGGIGQCGADEGQSDCNWLHAGLIHLVVNMLSLLFIGIRLEQQFGFGKLLKSFSCSHWCNIPTAWFQWTSLDLAKMSREIRGSPEILFAREVARACRMGNFISFFRLARKATYLQACLMHAHFAKLRRQALASLHSGLQNGQGIPISQVVVWLAMERVVDDVSSGPDCAPTSKENTVFPYTGQPVAGKRDLFLPQNAPAIPPDGRMDLDPSFPGPISITPDRHISPLFSDPFSPRAASKLFSSTHPKPLSPTDGRQDRFSSVLTAVSPCTGKRDILSKTPKVASPKAEGKTKLVNGLIAEDQDSGVAEIFRSMYGAEDDFRAHVSGIGADMDEGTPPDHECLVIGAGLPISSPLSYHEDYEDHSISNGTNDDWLPIVMPAKKLISDENLKAILRKWRQHAADKRLLGSRRLLLLLQHSVLYHLAHQFIKVQRASDQQVIDNDIANSTSCIVFVVSESISWEMQKERFNSLLAYIPDESNLPLLIFSGDTYNEGYEYASKYIINRLGLNGLNRGKIGSSLVIFLVENYTEDHVNGFFDDDKLREGLKWLLLNTHVAPGAGPGDCISVFNNAVNQLAEEILAAANANCSQWPAPEIDLLERTSNERIYAEMFLPSIGWSSPSRIQPLLAAINSCKIPEFSYDLSWLNHGSHMGKQIQDQKKLLEECLARYLTESARLLDESQQIIDAILVLDIDDPPCAIAAGALLFVLASDIMPQVVRTPRTEANVNRAHAQHGTRLVHCLCFDVLLMSQLMVVGVREAVAVGQRLGMREEAGEWYKRRRRGGP</sequence>
<dbReference type="Gene3D" id="1.25.40.990">
    <property type="match status" value="1"/>
</dbReference>
<dbReference type="GO" id="GO:0016887">
    <property type="term" value="F:ATP hydrolysis activity"/>
    <property type="evidence" value="ECO:0007669"/>
    <property type="project" value="RHEA"/>
</dbReference>
<dbReference type="SUPFAM" id="SSF54001">
    <property type="entry name" value="Cysteine proteinases"/>
    <property type="match status" value="1"/>
</dbReference>
<dbReference type="GO" id="GO:0043139">
    <property type="term" value="F:5'-3' DNA helicase activity"/>
    <property type="evidence" value="ECO:0007669"/>
    <property type="project" value="UniProtKB-EC"/>
</dbReference>
<evidence type="ECO:0000256" key="4">
    <source>
        <dbReference type="ARBA" id="ARBA00022670"/>
    </source>
</evidence>
<dbReference type="InterPro" id="IPR027417">
    <property type="entry name" value="P-loop_NTPase"/>
</dbReference>
<dbReference type="PANTHER" id="PTHR10492:SF92">
    <property type="entry name" value="ATP-DEPENDENT DNA HELICASE"/>
    <property type="match status" value="1"/>
</dbReference>
<reference evidence="12" key="1">
    <citation type="journal article" date="2018" name="Nat. Genet.">
        <title>Extensive intraspecific gene order and gene structural variations between Mo17 and other maize genomes.</title>
        <authorList>
            <person name="Sun S."/>
            <person name="Zhou Y."/>
            <person name="Chen J."/>
            <person name="Shi J."/>
            <person name="Zhao H."/>
            <person name="Zhao H."/>
            <person name="Song W."/>
            <person name="Zhang M."/>
            <person name="Cui Y."/>
            <person name="Dong X."/>
            <person name="Liu H."/>
            <person name="Ma X."/>
            <person name="Jiao Y."/>
            <person name="Wang B."/>
            <person name="Wei X."/>
            <person name="Stein J.C."/>
            <person name="Glaubitz J.C."/>
            <person name="Lu F."/>
            <person name="Yu G."/>
            <person name="Liang C."/>
            <person name="Fengler K."/>
            <person name="Li B."/>
            <person name="Rafalski A."/>
            <person name="Schnable P.S."/>
            <person name="Ware D.H."/>
            <person name="Buckler E.S."/>
            <person name="Lai J."/>
        </authorList>
    </citation>
    <scope>NUCLEOTIDE SEQUENCE [LARGE SCALE GENOMIC DNA]</scope>
    <source>
        <tissue evidence="12">Seedling</tissue>
    </source>
</reference>
<dbReference type="Pfam" id="PF05970">
    <property type="entry name" value="PIF1"/>
    <property type="match status" value="1"/>
</dbReference>
<dbReference type="Pfam" id="PF03399">
    <property type="entry name" value="SAC3_GANP"/>
    <property type="match status" value="1"/>
</dbReference>
<dbReference type="GO" id="GO:0006310">
    <property type="term" value="P:DNA recombination"/>
    <property type="evidence" value="ECO:0007669"/>
    <property type="project" value="UniProtKB-KW"/>
</dbReference>
<evidence type="ECO:0000256" key="6">
    <source>
        <dbReference type="ARBA" id="ARBA00022801"/>
    </source>
</evidence>
<dbReference type="CDD" id="cd18809">
    <property type="entry name" value="SF1_C_RecD"/>
    <property type="match status" value="1"/>
</dbReference>
<dbReference type="Pfam" id="PF21530">
    <property type="entry name" value="Pif1_2B_dom"/>
    <property type="match status" value="1"/>
</dbReference>
<dbReference type="InterPro" id="IPR010285">
    <property type="entry name" value="DNA_helicase_pif1-like_DEAD"/>
</dbReference>
<dbReference type="InterPro" id="IPR003653">
    <property type="entry name" value="Peptidase_C48_C"/>
</dbReference>
<comment type="similarity">
    <text evidence="2">Belongs to the peptidase C48 family.</text>
</comment>
<feature type="compositionally biased region" description="Polar residues" evidence="10">
    <location>
        <begin position="572"/>
        <end position="582"/>
    </location>
</feature>
<dbReference type="InterPro" id="IPR022764">
    <property type="entry name" value="Peptidase_S54_rhomboid_dom"/>
</dbReference>
<keyword evidence="9" id="KW-0347">Helicase</keyword>
<dbReference type="InterPro" id="IPR035952">
    <property type="entry name" value="Rhomboid-like_sf"/>
</dbReference>
<keyword evidence="7" id="KW-1133">Transmembrane helix</keyword>
<dbReference type="Pfam" id="PF02902">
    <property type="entry name" value="Peptidase_C48"/>
    <property type="match status" value="1"/>
</dbReference>
<comment type="catalytic activity">
    <reaction evidence="9">
        <text>ATP + H2O = ADP + phosphate + H(+)</text>
        <dbReference type="Rhea" id="RHEA:13065"/>
        <dbReference type="ChEBI" id="CHEBI:15377"/>
        <dbReference type="ChEBI" id="CHEBI:15378"/>
        <dbReference type="ChEBI" id="CHEBI:30616"/>
        <dbReference type="ChEBI" id="CHEBI:43474"/>
        <dbReference type="ChEBI" id="CHEBI:456216"/>
        <dbReference type="EC" id="5.6.2.3"/>
    </reaction>
</comment>
<keyword evidence="9" id="KW-0233">DNA recombination</keyword>
<organism evidence="12">
    <name type="scientific">Zea mays</name>
    <name type="common">Maize</name>
    <dbReference type="NCBI Taxonomy" id="4577"/>
    <lineage>
        <taxon>Eukaryota</taxon>
        <taxon>Viridiplantae</taxon>
        <taxon>Streptophyta</taxon>
        <taxon>Embryophyta</taxon>
        <taxon>Tracheophyta</taxon>
        <taxon>Spermatophyta</taxon>
        <taxon>Magnoliopsida</taxon>
        <taxon>Liliopsida</taxon>
        <taxon>Poales</taxon>
        <taxon>Poaceae</taxon>
        <taxon>PACMAD clade</taxon>
        <taxon>Panicoideae</taxon>
        <taxon>Andropogonodae</taxon>
        <taxon>Andropogoneae</taxon>
        <taxon>Tripsacinae</taxon>
        <taxon>Zea</taxon>
    </lineage>
</organism>
<dbReference type="ExpressionAtlas" id="A0A3L6EA67">
    <property type="expression patterns" value="baseline and differential"/>
</dbReference>
<feature type="region of interest" description="Disordered" evidence="10">
    <location>
        <begin position="634"/>
        <end position="659"/>
    </location>
</feature>
<dbReference type="InterPro" id="IPR025476">
    <property type="entry name" value="Helitron_helicase-like"/>
</dbReference>
<dbReference type="InterPro" id="IPR012340">
    <property type="entry name" value="NA-bd_OB-fold"/>
</dbReference>
<dbReference type="GO" id="GO:0005524">
    <property type="term" value="F:ATP binding"/>
    <property type="evidence" value="ECO:0007669"/>
    <property type="project" value="UniProtKB-KW"/>
</dbReference>
<evidence type="ECO:0000256" key="10">
    <source>
        <dbReference type="SAM" id="MobiDB-lite"/>
    </source>
</evidence>
<dbReference type="GO" id="GO:0006281">
    <property type="term" value="P:DNA repair"/>
    <property type="evidence" value="ECO:0007669"/>
    <property type="project" value="UniProtKB-KW"/>
</dbReference>
<feature type="domain" description="Ubiquitin-like protease family profile" evidence="11">
    <location>
        <begin position="2092"/>
        <end position="2284"/>
    </location>
</feature>